<dbReference type="EMBL" id="BMEM01000002">
    <property type="protein sequence ID" value="GGF50733.1"/>
    <property type="molecule type" value="Genomic_DNA"/>
</dbReference>
<dbReference type="CDD" id="cd00093">
    <property type="entry name" value="HTH_XRE"/>
    <property type="match status" value="1"/>
</dbReference>
<protein>
    <submittedName>
        <fullName evidence="2">Uncharacterized protein</fullName>
    </submittedName>
</protein>
<reference evidence="2" key="2">
    <citation type="submission" date="2020-09" db="EMBL/GenBank/DDBJ databases">
        <authorList>
            <person name="Sun Q."/>
            <person name="Zhou Y."/>
        </authorList>
    </citation>
    <scope>NUCLEOTIDE SEQUENCE</scope>
    <source>
        <strain evidence="2">CGMCC 1.12160</strain>
    </source>
</reference>
<dbReference type="AlphaFoldDB" id="A0A917BLC9"/>
<proteinExistence type="predicted"/>
<name>A0A917BLC9_9MICO</name>
<dbReference type="RefSeq" id="WP_188430023.1">
    <property type="nucleotide sequence ID" value="NZ_BAABKH010000001.1"/>
</dbReference>
<evidence type="ECO:0000313" key="2">
    <source>
        <dbReference type="EMBL" id="GGF50733.1"/>
    </source>
</evidence>
<reference evidence="2" key="1">
    <citation type="journal article" date="2014" name="Int. J. Syst. Evol. Microbiol.">
        <title>Complete genome sequence of Corynebacterium casei LMG S-19264T (=DSM 44701T), isolated from a smear-ripened cheese.</title>
        <authorList>
            <consortium name="US DOE Joint Genome Institute (JGI-PGF)"/>
            <person name="Walter F."/>
            <person name="Albersmeier A."/>
            <person name="Kalinowski J."/>
            <person name="Ruckert C."/>
        </authorList>
    </citation>
    <scope>NUCLEOTIDE SEQUENCE</scope>
    <source>
        <strain evidence="2">CGMCC 1.12160</strain>
    </source>
</reference>
<accession>A0A917BLC9</accession>
<evidence type="ECO:0000313" key="3">
    <source>
        <dbReference type="Proteomes" id="UP000605670"/>
    </source>
</evidence>
<evidence type="ECO:0000256" key="1">
    <source>
        <dbReference type="SAM" id="MobiDB-lite"/>
    </source>
</evidence>
<dbReference type="Proteomes" id="UP000605670">
    <property type="component" value="Unassembled WGS sequence"/>
</dbReference>
<keyword evidence="3" id="KW-1185">Reference proteome</keyword>
<organism evidence="2 3">
    <name type="scientific">Ornithinimicrobium tianjinense</name>
    <dbReference type="NCBI Taxonomy" id="1195761"/>
    <lineage>
        <taxon>Bacteria</taxon>
        <taxon>Bacillati</taxon>
        <taxon>Actinomycetota</taxon>
        <taxon>Actinomycetes</taxon>
        <taxon>Micrococcales</taxon>
        <taxon>Ornithinimicrobiaceae</taxon>
        <taxon>Ornithinimicrobium</taxon>
    </lineage>
</organism>
<comment type="caution">
    <text evidence="2">The sequence shown here is derived from an EMBL/GenBank/DDBJ whole genome shotgun (WGS) entry which is preliminary data.</text>
</comment>
<dbReference type="InterPro" id="IPR001387">
    <property type="entry name" value="Cro/C1-type_HTH"/>
</dbReference>
<feature type="region of interest" description="Disordered" evidence="1">
    <location>
        <begin position="81"/>
        <end position="103"/>
    </location>
</feature>
<sequence>MSHASREDVGEREFAHVLRAAVQRRGLGLERLRERLQARGASVSVATLSYWQSGRSRPERADSLRALAVLEDILELDDGELRGLLPPPRPRGRLSPPTVERSSLMPSGDVVKSLLGELGVDEAALTRLSLHDIYHLHEDRQTRVQRVRQVHRAESPDARSWPVVHMLVPAPDTPPRITPVQGCVIGAHRERADLGLAVAELVLPRPLDRGDTALTEYEVDVVANGEPWTDLERGLPQRLRELVLEVHFHPADVPSSCVAYTVVDGVEEWWPLRLQGGLAHLMLRDFGPGTCGIRWEW</sequence>
<gene>
    <name evidence="2" type="ORF">GCM10011366_18210</name>
</gene>